<evidence type="ECO:0000256" key="1">
    <source>
        <dbReference type="SAM" id="MobiDB-lite"/>
    </source>
</evidence>
<sequence>MDLLHRVLRLLATGENAGHLLFERKSINPVQVRSLFVPRICRTMCLIGYNIPNEALHRRILTQMQPLKQLEAHSSYAQYWWATSWKDILRAIWNSTADSPLDDLVHLWATNRPKPLFPPPRRVTRVYFNRVVDISHLLSNRSPPPTSNVSGVKQVVHIAGPMHDSTQYAPGTVTTGDDRPSKDDQLEDDPFSTTPGSKMIQSDESVEVALSSDGLDQTTGVLAAPETRTAEAISPELLVAGQVFEKAYRKLLCHRSSPKMSSREAAYHNHFELCLERSKVIQWPVGSVYKPRYLGVVPHVLLCLQLALEYLDQEKAAVKEGIKKARHTELEKAQERYENAVKLSTTTKKLQSQLESSSTFHTANSSAKRCKELSAAVKDVEGLLGLLPRHISEQVNFNMYMAKEPPKKRFVGNKPRLNMGSELEDWEV</sequence>
<dbReference type="Proteomes" id="UP000307440">
    <property type="component" value="Unassembled WGS sequence"/>
</dbReference>
<gene>
    <name evidence="2" type="ORF">FA15DRAFT_706709</name>
</gene>
<evidence type="ECO:0000313" key="3">
    <source>
        <dbReference type="Proteomes" id="UP000307440"/>
    </source>
</evidence>
<organism evidence="2 3">
    <name type="scientific">Coprinopsis marcescibilis</name>
    <name type="common">Agaric fungus</name>
    <name type="synonym">Psathyrella marcescibilis</name>
    <dbReference type="NCBI Taxonomy" id="230819"/>
    <lineage>
        <taxon>Eukaryota</taxon>
        <taxon>Fungi</taxon>
        <taxon>Dikarya</taxon>
        <taxon>Basidiomycota</taxon>
        <taxon>Agaricomycotina</taxon>
        <taxon>Agaricomycetes</taxon>
        <taxon>Agaricomycetidae</taxon>
        <taxon>Agaricales</taxon>
        <taxon>Agaricineae</taxon>
        <taxon>Psathyrellaceae</taxon>
        <taxon>Coprinopsis</taxon>
    </lineage>
</organism>
<name>A0A5C3KPQ6_COPMA</name>
<evidence type="ECO:0000313" key="2">
    <source>
        <dbReference type="EMBL" id="TFK22055.1"/>
    </source>
</evidence>
<protein>
    <submittedName>
        <fullName evidence="2">Uncharacterized protein</fullName>
    </submittedName>
</protein>
<dbReference type="STRING" id="230819.A0A5C3KPQ6"/>
<dbReference type="EMBL" id="ML210251">
    <property type="protein sequence ID" value="TFK22055.1"/>
    <property type="molecule type" value="Genomic_DNA"/>
</dbReference>
<dbReference type="AlphaFoldDB" id="A0A5C3KPQ6"/>
<feature type="compositionally biased region" description="Polar residues" evidence="1">
    <location>
        <begin position="164"/>
        <end position="175"/>
    </location>
</feature>
<accession>A0A5C3KPQ6</accession>
<proteinExistence type="predicted"/>
<feature type="compositionally biased region" description="Polar residues" evidence="1">
    <location>
        <begin position="191"/>
        <end position="203"/>
    </location>
</feature>
<reference evidence="2 3" key="1">
    <citation type="journal article" date="2019" name="Nat. Ecol. Evol.">
        <title>Megaphylogeny resolves global patterns of mushroom evolution.</title>
        <authorList>
            <person name="Varga T."/>
            <person name="Krizsan K."/>
            <person name="Foldi C."/>
            <person name="Dima B."/>
            <person name="Sanchez-Garcia M."/>
            <person name="Sanchez-Ramirez S."/>
            <person name="Szollosi G.J."/>
            <person name="Szarkandi J.G."/>
            <person name="Papp V."/>
            <person name="Albert L."/>
            <person name="Andreopoulos W."/>
            <person name="Angelini C."/>
            <person name="Antonin V."/>
            <person name="Barry K.W."/>
            <person name="Bougher N.L."/>
            <person name="Buchanan P."/>
            <person name="Buyck B."/>
            <person name="Bense V."/>
            <person name="Catcheside P."/>
            <person name="Chovatia M."/>
            <person name="Cooper J."/>
            <person name="Damon W."/>
            <person name="Desjardin D."/>
            <person name="Finy P."/>
            <person name="Geml J."/>
            <person name="Haridas S."/>
            <person name="Hughes K."/>
            <person name="Justo A."/>
            <person name="Karasinski D."/>
            <person name="Kautmanova I."/>
            <person name="Kiss B."/>
            <person name="Kocsube S."/>
            <person name="Kotiranta H."/>
            <person name="LaButti K.M."/>
            <person name="Lechner B.E."/>
            <person name="Liimatainen K."/>
            <person name="Lipzen A."/>
            <person name="Lukacs Z."/>
            <person name="Mihaltcheva S."/>
            <person name="Morgado L.N."/>
            <person name="Niskanen T."/>
            <person name="Noordeloos M.E."/>
            <person name="Ohm R.A."/>
            <person name="Ortiz-Santana B."/>
            <person name="Ovrebo C."/>
            <person name="Racz N."/>
            <person name="Riley R."/>
            <person name="Savchenko A."/>
            <person name="Shiryaev A."/>
            <person name="Soop K."/>
            <person name="Spirin V."/>
            <person name="Szebenyi C."/>
            <person name="Tomsovsky M."/>
            <person name="Tulloss R.E."/>
            <person name="Uehling J."/>
            <person name="Grigoriev I.V."/>
            <person name="Vagvolgyi C."/>
            <person name="Papp T."/>
            <person name="Martin F.M."/>
            <person name="Miettinen O."/>
            <person name="Hibbett D.S."/>
            <person name="Nagy L.G."/>
        </authorList>
    </citation>
    <scope>NUCLEOTIDE SEQUENCE [LARGE SCALE GENOMIC DNA]</scope>
    <source>
        <strain evidence="2 3">CBS 121175</strain>
    </source>
</reference>
<feature type="region of interest" description="Disordered" evidence="1">
    <location>
        <begin position="161"/>
        <end position="204"/>
    </location>
</feature>
<dbReference type="OrthoDB" id="3156807at2759"/>
<keyword evidence="3" id="KW-1185">Reference proteome</keyword>